<name>A0A7C3SIQ2_9BACT</name>
<dbReference type="InterPro" id="IPR050486">
    <property type="entry name" value="Mannose-1P_guanyltransferase"/>
</dbReference>
<dbReference type="Pfam" id="PF00483">
    <property type="entry name" value="NTP_transferase"/>
    <property type="match status" value="1"/>
</dbReference>
<comment type="caution">
    <text evidence="2">The sequence shown here is derived from an EMBL/GenBank/DDBJ whole genome shotgun (WGS) entry which is preliminary data.</text>
</comment>
<dbReference type="Gene3D" id="3.90.550.10">
    <property type="entry name" value="Spore Coat Polysaccharide Biosynthesis Protein SpsA, Chain A"/>
    <property type="match status" value="1"/>
</dbReference>
<dbReference type="InterPro" id="IPR029044">
    <property type="entry name" value="Nucleotide-diphossugar_trans"/>
</dbReference>
<proteinExistence type="predicted"/>
<dbReference type="InterPro" id="IPR005835">
    <property type="entry name" value="NTP_transferase_dom"/>
</dbReference>
<accession>A0A7C3SIQ2</accession>
<gene>
    <name evidence="2" type="ORF">ENV62_04710</name>
</gene>
<organism evidence="2">
    <name type="scientific">Desulfobacca acetoxidans</name>
    <dbReference type="NCBI Taxonomy" id="60893"/>
    <lineage>
        <taxon>Bacteria</taxon>
        <taxon>Pseudomonadati</taxon>
        <taxon>Thermodesulfobacteriota</taxon>
        <taxon>Desulfobaccia</taxon>
        <taxon>Desulfobaccales</taxon>
        <taxon>Desulfobaccaceae</taxon>
        <taxon>Desulfobacca</taxon>
    </lineage>
</organism>
<dbReference type="AlphaFoldDB" id="A0A7C3SIQ2"/>
<feature type="domain" description="Nucleotidyl transferase" evidence="1">
    <location>
        <begin position="2"/>
        <end position="227"/>
    </location>
</feature>
<dbReference type="Gene3D" id="2.160.10.10">
    <property type="entry name" value="Hexapeptide repeat proteins"/>
    <property type="match status" value="1"/>
</dbReference>
<dbReference type="EMBL" id="DTHB01000040">
    <property type="protein sequence ID" value="HGB14524.1"/>
    <property type="molecule type" value="Genomic_DNA"/>
</dbReference>
<dbReference type="PANTHER" id="PTHR22572">
    <property type="entry name" value="SUGAR-1-PHOSPHATE GUANYL TRANSFERASE"/>
    <property type="match status" value="1"/>
</dbReference>
<evidence type="ECO:0000313" key="2">
    <source>
        <dbReference type="EMBL" id="HGB14524.1"/>
    </source>
</evidence>
<sequence length="314" mass="33634">MKAAILAAGLGTRLRPLTRQCPKALIPVLNQPLLGILLAQLRAAGCTQAAVNTHHLAGLVQEFLANRAWGLEVTVSYEPEILGTGGGLRSLGELLGRETFLAINGDILTDLDLAAVFRLHQEEALATLVLHHRPPFNQVWIDETGRVVSIGTPPPRPFRPPLAYTGVQVVSPGMLQRLRGEGYCDLVSVWREAIAEGEVLGSILATGHFWHDLGSPRAYLEAHRCLLEGLAPRLASFFPSVSDPFLGKDTVLDESVVCSGNVCLGREVYVGPGARLENTVVWDQSRIGPGVALKDCIVAAGAEVRASAQGEILV</sequence>
<dbReference type="SUPFAM" id="SSF53448">
    <property type="entry name" value="Nucleotide-diphospho-sugar transferases"/>
    <property type="match status" value="1"/>
</dbReference>
<evidence type="ECO:0000259" key="1">
    <source>
        <dbReference type="Pfam" id="PF00483"/>
    </source>
</evidence>
<dbReference type="CDD" id="cd06422">
    <property type="entry name" value="NTP_transferase_like_1"/>
    <property type="match status" value="1"/>
</dbReference>
<reference evidence="2" key="1">
    <citation type="journal article" date="2020" name="mSystems">
        <title>Genome- and Community-Level Interaction Insights into Carbon Utilization and Element Cycling Functions of Hydrothermarchaeota in Hydrothermal Sediment.</title>
        <authorList>
            <person name="Zhou Z."/>
            <person name="Liu Y."/>
            <person name="Xu W."/>
            <person name="Pan J."/>
            <person name="Luo Z.H."/>
            <person name="Li M."/>
        </authorList>
    </citation>
    <scope>NUCLEOTIDE SEQUENCE [LARGE SCALE GENOMIC DNA]</scope>
    <source>
        <strain evidence="2">SpSt-776</strain>
    </source>
</reference>
<protein>
    <recommendedName>
        <fullName evidence="1">Nucleotidyl transferase domain-containing protein</fullName>
    </recommendedName>
</protein>